<dbReference type="PRINTS" id="PR00080">
    <property type="entry name" value="SDRFAMILY"/>
</dbReference>
<evidence type="ECO:0000313" key="6">
    <source>
        <dbReference type="Proteomes" id="UP000295431"/>
    </source>
</evidence>
<reference evidence="5 6" key="1">
    <citation type="submission" date="2019-03" db="EMBL/GenBank/DDBJ databases">
        <title>Draft genome sequences of novel Actinobacteria.</title>
        <authorList>
            <person name="Sahin N."/>
            <person name="Ay H."/>
            <person name="Saygin H."/>
        </authorList>
    </citation>
    <scope>NUCLEOTIDE SEQUENCE [LARGE SCALE GENOMIC DNA]</scope>
    <source>
        <strain evidence="5 6">DSM 45347</strain>
    </source>
</reference>
<dbReference type="FunFam" id="3.40.50.720:FF:000084">
    <property type="entry name" value="Short-chain dehydrogenase reductase"/>
    <property type="match status" value="1"/>
</dbReference>
<dbReference type="SUPFAM" id="SSF51735">
    <property type="entry name" value="NAD(P)-binding Rossmann-fold domains"/>
    <property type="match status" value="1"/>
</dbReference>
<evidence type="ECO:0000256" key="2">
    <source>
        <dbReference type="ARBA" id="ARBA00023002"/>
    </source>
</evidence>
<proteinExistence type="inferred from homology"/>
<dbReference type="Pfam" id="PF13561">
    <property type="entry name" value="adh_short_C2"/>
    <property type="match status" value="1"/>
</dbReference>
<keyword evidence="2" id="KW-0560">Oxidoreductase</keyword>
<dbReference type="PRINTS" id="PR00081">
    <property type="entry name" value="GDHRDH"/>
</dbReference>
<protein>
    <submittedName>
        <fullName evidence="5">SDR family oxidoreductase</fullName>
    </submittedName>
</protein>
<evidence type="ECO:0000259" key="4">
    <source>
        <dbReference type="SMART" id="SM00822"/>
    </source>
</evidence>
<dbReference type="InterPro" id="IPR002347">
    <property type="entry name" value="SDR_fam"/>
</dbReference>
<comment type="similarity">
    <text evidence="1">Belongs to the short-chain dehydrogenases/reductases (SDR) family.</text>
</comment>
<dbReference type="Gene3D" id="3.40.50.720">
    <property type="entry name" value="NAD(P)-binding Rossmann-like Domain"/>
    <property type="match status" value="1"/>
</dbReference>
<evidence type="ECO:0000256" key="3">
    <source>
        <dbReference type="SAM" id="MobiDB-lite"/>
    </source>
</evidence>
<dbReference type="RefSeq" id="WP_131944395.1">
    <property type="nucleotide sequence ID" value="NZ_BAAAMX010000002.1"/>
</dbReference>
<dbReference type="EMBL" id="SMJW01000286">
    <property type="protein sequence ID" value="TDC05885.1"/>
    <property type="molecule type" value="Genomic_DNA"/>
</dbReference>
<gene>
    <name evidence="5" type="ORF">E1284_34720</name>
</gene>
<evidence type="ECO:0000313" key="5">
    <source>
        <dbReference type="EMBL" id="TDC05885.1"/>
    </source>
</evidence>
<keyword evidence="6" id="KW-1185">Reference proteome</keyword>
<dbReference type="InterPro" id="IPR020904">
    <property type="entry name" value="Sc_DH/Rdtase_CS"/>
</dbReference>
<dbReference type="GO" id="GO:0016491">
    <property type="term" value="F:oxidoreductase activity"/>
    <property type="evidence" value="ECO:0007669"/>
    <property type="project" value="UniProtKB-KW"/>
</dbReference>
<feature type="domain" description="Ketoreductase" evidence="4">
    <location>
        <begin position="8"/>
        <end position="190"/>
    </location>
</feature>
<feature type="compositionally biased region" description="Polar residues" evidence="3">
    <location>
        <begin position="182"/>
        <end position="192"/>
    </location>
</feature>
<dbReference type="PROSITE" id="PS00061">
    <property type="entry name" value="ADH_SHORT"/>
    <property type="match status" value="1"/>
</dbReference>
<evidence type="ECO:0000256" key="1">
    <source>
        <dbReference type="ARBA" id="ARBA00006484"/>
    </source>
</evidence>
<dbReference type="Proteomes" id="UP000295431">
    <property type="component" value="Unassembled WGS sequence"/>
</dbReference>
<dbReference type="InterPro" id="IPR057326">
    <property type="entry name" value="KR_dom"/>
</dbReference>
<dbReference type="AlphaFoldDB" id="A0A4R4NAF3"/>
<dbReference type="PANTHER" id="PTHR43639">
    <property type="entry name" value="OXIDOREDUCTASE, SHORT-CHAIN DEHYDROGENASE/REDUCTASE FAMILY (AFU_ORTHOLOGUE AFUA_5G02870)"/>
    <property type="match status" value="1"/>
</dbReference>
<dbReference type="PANTHER" id="PTHR43639:SF1">
    <property type="entry name" value="SHORT-CHAIN DEHYDROGENASE_REDUCTASE FAMILY PROTEIN"/>
    <property type="match status" value="1"/>
</dbReference>
<organism evidence="5 6">
    <name type="scientific">Actinomadura bangladeshensis</name>
    <dbReference type="NCBI Taxonomy" id="453573"/>
    <lineage>
        <taxon>Bacteria</taxon>
        <taxon>Bacillati</taxon>
        <taxon>Actinomycetota</taxon>
        <taxon>Actinomycetes</taxon>
        <taxon>Streptosporangiales</taxon>
        <taxon>Thermomonosporaceae</taxon>
        <taxon>Actinomadura</taxon>
    </lineage>
</organism>
<feature type="region of interest" description="Disordered" evidence="3">
    <location>
        <begin position="179"/>
        <end position="200"/>
    </location>
</feature>
<dbReference type="SMART" id="SM00822">
    <property type="entry name" value="PKS_KR"/>
    <property type="match status" value="1"/>
</dbReference>
<dbReference type="InterPro" id="IPR036291">
    <property type="entry name" value="NAD(P)-bd_dom_sf"/>
</dbReference>
<sequence length="247" mass="25035">MSAQLDGRTALVTGGGRGIGAAIALRLARDGADVAVTYLRAPERAAEVVREIEAAGRRGLAIAADAADPAAAAAAVDRVAAEFGRLDILVNNAGIAPNGPLEDVSAEELDLTIDVHVRAAFVTAQAAARHLGPGGRIVNIGSSLAERVPYPGWTLYAMSKSALTGLTRGLARDLGPRGITANVVQPGSTDTEMNPADSPDAEFERGFTALGRYGRAEEIAAMVAHLAGPGGDFVTGAAIAVDGGYAA</sequence>
<name>A0A4R4NAF3_9ACTN</name>
<comment type="caution">
    <text evidence="5">The sequence shown here is derived from an EMBL/GenBank/DDBJ whole genome shotgun (WGS) entry which is preliminary data.</text>
</comment>
<dbReference type="OrthoDB" id="3571370at2"/>
<accession>A0A4R4NAF3</accession>